<evidence type="ECO:0000256" key="1">
    <source>
        <dbReference type="SAM" id="Coils"/>
    </source>
</evidence>
<name>A0ABR3I118_LOXSC</name>
<comment type="caution">
    <text evidence="3">The sequence shown here is derived from an EMBL/GenBank/DDBJ whole genome shotgun (WGS) entry which is preliminary data.</text>
</comment>
<sequence length="397" mass="44885">MPKRKAEEKIKRYKEKIKKLEDKQKVHKRRRNIIISDSESDIENQDIQLPENYNVEDIENTNYDYHNVPDDSLPLIPSTISLSSAPILCEPSHSPVNAEETKNDVESSDAPQPPLEQINVVPETSNDAPIELDPEIRLALGDPIADSPKYGANIHNDLAQRWLPILKKGLTKEAKDNLLKQHHVPDNCRLLKSPCLNPEIAAAVAEAVRARDKKMEVKQNQLGLGITAISRAMEIILNEGNKIEVIKYLSEGCRILTDLHYTETQIRTKCITPCLDKSILNIIQEEERDEFLFGSKLSEKIKAAKAIEKQGWQIKRNIPQKINQNQPQSKIRPTGNWIPPPPRYPSSASRGGRGAYTTNRVHLNRQFRPQAPPPPPPAVQSQARTATVSRQRAQTRQ</sequence>
<feature type="compositionally biased region" description="Polar residues" evidence="2">
    <location>
        <begin position="384"/>
        <end position="397"/>
    </location>
</feature>
<accession>A0ABR3I118</accession>
<dbReference type="PANTHER" id="PTHR34239:SF2">
    <property type="entry name" value="TRANSPOSABLE ELEMENT P TRANSPOSASE_THAP9 CONSERVED DOMAIN-CONTAINING PROTEIN"/>
    <property type="match status" value="1"/>
</dbReference>
<feature type="coiled-coil region" evidence="1">
    <location>
        <begin position="3"/>
        <end position="30"/>
    </location>
</feature>
<proteinExistence type="predicted"/>
<feature type="region of interest" description="Disordered" evidence="2">
    <location>
        <begin position="91"/>
        <end position="117"/>
    </location>
</feature>
<dbReference type="EMBL" id="JBEUOH010000010">
    <property type="protein sequence ID" value="KAL0882505.1"/>
    <property type="molecule type" value="Genomic_DNA"/>
</dbReference>
<protein>
    <submittedName>
        <fullName evidence="3">Uncharacterized protein</fullName>
    </submittedName>
</protein>
<evidence type="ECO:0000256" key="2">
    <source>
        <dbReference type="SAM" id="MobiDB-lite"/>
    </source>
</evidence>
<evidence type="ECO:0000313" key="4">
    <source>
        <dbReference type="Proteomes" id="UP001549920"/>
    </source>
</evidence>
<evidence type="ECO:0000313" key="3">
    <source>
        <dbReference type="EMBL" id="KAL0882505.1"/>
    </source>
</evidence>
<organism evidence="3 4">
    <name type="scientific">Loxostege sticticalis</name>
    <name type="common">Beet webworm moth</name>
    <dbReference type="NCBI Taxonomy" id="481309"/>
    <lineage>
        <taxon>Eukaryota</taxon>
        <taxon>Metazoa</taxon>
        <taxon>Ecdysozoa</taxon>
        <taxon>Arthropoda</taxon>
        <taxon>Hexapoda</taxon>
        <taxon>Insecta</taxon>
        <taxon>Pterygota</taxon>
        <taxon>Neoptera</taxon>
        <taxon>Endopterygota</taxon>
        <taxon>Lepidoptera</taxon>
        <taxon>Glossata</taxon>
        <taxon>Ditrysia</taxon>
        <taxon>Pyraloidea</taxon>
        <taxon>Crambidae</taxon>
        <taxon>Pyraustinae</taxon>
        <taxon>Loxostege</taxon>
    </lineage>
</organism>
<reference evidence="3 4" key="1">
    <citation type="submission" date="2024-06" db="EMBL/GenBank/DDBJ databases">
        <title>A chromosome-level genome assembly of beet webworm, Loxostege sticticalis.</title>
        <authorList>
            <person name="Zhang Y."/>
        </authorList>
    </citation>
    <scope>NUCLEOTIDE SEQUENCE [LARGE SCALE GENOMIC DNA]</scope>
    <source>
        <strain evidence="3">AQ026</strain>
        <tissue evidence="3">Whole body</tissue>
    </source>
</reference>
<keyword evidence="4" id="KW-1185">Reference proteome</keyword>
<gene>
    <name evidence="3" type="ORF">ABMA27_000972</name>
</gene>
<feature type="region of interest" description="Disordered" evidence="2">
    <location>
        <begin position="317"/>
        <end position="397"/>
    </location>
</feature>
<dbReference type="Proteomes" id="UP001549920">
    <property type="component" value="Unassembled WGS sequence"/>
</dbReference>
<dbReference type="PANTHER" id="PTHR34239">
    <property type="entry name" value="APPLE DOMAIN-CONTAINING PROTEIN"/>
    <property type="match status" value="1"/>
</dbReference>
<feature type="compositionally biased region" description="Low complexity" evidence="2">
    <location>
        <begin position="317"/>
        <end position="331"/>
    </location>
</feature>
<keyword evidence="1" id="KW-0175">Coiled coil</keyword>